<dbReference type="Proteomes" id="UP000058012">
    <property type="component" value="Unassembled WGS sequence"/>
</dbReference>
<protein>
    <submittedName>
        <fullName evidence="1">Uncharacterized protein</fullName>
    </submittedName>
</protein>
<evidence type="ECO:0000313" key="2">
    <source>
        <dbReference type="Proteomes" id="UP000058012"/>
    </source>
</evidence>
<gene>
    <name evidence="1" type="ORF">AQZ52_11730</name>
</gene>
<sequence>MGQVTSSRCFRACQAQYTRKADFIHTYIFPRGMTLSQRAFRGLAEAGGLGWCDQVDFAQDHAQTLRLGRFHLIYCEAGFLGGGITISQVTRVKPA</sequence>
<proteinExistence type="predicted"/>
<name>A0A117UUX2_9SPHN</name>
<dbReference type="AlphaFoldDB" id="A0A117UUX2"/>
<reference evidence="1 2" key="1">
    <citation type="submission" date="2015-10" db="EMBL/GenBank/DDBJ databases">
        <title>Draft genome sequence of Novosphingobium fuchskuhlense DSM 25065 isolated from a surface water sample of the southwest basin of Lake Grosse Fuchskuhle.</title>
        <authorList>
            <person name="Ruckert C."/>
            <person name="Winkler A."/>
            <person name="Glaeser J."/>
            <person name="Grossart H.-P."/>
            <person name="Kalinowski J."/>
            <person name="Glaeser S."/>
        </authorList>
    </citation>
    <scope>NUCLEOTIDE SEQUENCE [LARGE SCALE GENOMIC DNA]</scope>
    <source>
        <strain evidence="1 2">FNE08-7</strain>
    </source>
</reference>
<keyword evidence="2" id="KW-1185">Reference proteome</keyword>
<accession>A0A117UUX2</accession>
<organism evidence="1 2">
    <name type="scientific">Novosphingobium fuchskuhlense</name>
    <dbReference type="NCBI Taxonomy" id="1117702"/>
    <lineage>
        <taxon>Bacteria</taxon>
        <taxon>Pseudomonadati</taxon>
        <taxon>Pseudomonadota</taxon>
        <taxon>Alphaproteobacteria</taxon>
        <taxon>Sphingomonadales</taxon>
        <taxon>Sphingomonadaceae</taxon>
        <taxon>Novosphingobium</taxon>
    </lineage>
</organism>
<dbReference type="Gene3D" id="3.40.50.150">
    <property type="entry name" value="Vaccinia Virus protein VP39"/>
    <property type="match status" value="1"/>
</dbReference>
<evidence type="ECO:0000313" key="1">
    <source>
        <dbReference type="EMBL" id="KUR71316.1"/>
    </source>
</evidence>
<dbReference type="STRING" id="1117702.AQZ52_11730"/>
<dbReference type="InterPro" id="IPR029063">
    <property type="entry name" value="SAM-dependent_MTases_sf"/>
</dbReference>
<comment type="caution">
    <text evidence="1">The sequence shown here is derived from an EMBL/GenBank/DDBJ whole genome shotgun (WGS) entry which is preliminary data.</text>
</comment>
<dbReference type="SUPFAM" id="SSF53335">
    <property type="entry name" value="S-adenosyl-L-methionine-dependent methyltransferases"/>
    <property type="match status" value="1"/>
</dbReference>
<dbReference type="EMBL" id="LLZS01000007">
    <property type="protein sequence ID" value="KUR71316.1"/>
    <property type="molecule type" value="Genomic_DNA"/>
</dbReference>